<sequence length="182" mass="19256">AVRLPRSAGLVVTLLAVLKTGAGYLPLDPDYPADRVAYMLADADPVFVVTESDVDVDGPTTDLDVRVSGDNPAYVIYTSGSTGRPKGVVIPHSALTNFVLSMAAQFPLTAEDRLVAVTTIAFDIATLELYVPLISGAGVVVASKDTVLEPRALTALIEETGATIMQATPSLWQVLLDYPQLR</sequence>
<accession>A0ABW3MNW8</accession>
<keyword evidence="5" id="KW-1185">Reference proteome</keyword>
<dbReference type="InterPro" id="IPR042099">
    <property type="entry name" value="ANL_N_sf"/>
</dbReference>
<organism evidence="4 5">
    <name type="scientific">Kibdelosporangium lantanae</name>
    <dbReference type="NCBI Taxonomy" id="1497396"/>
    <lineage>
        <taxon>Bacteria</taxon>
        <taxon>Bacillati</taxon>
        <taxon>Actinomycetota</taxon>
        <taxon>Actinomycetes</taxon>
        <taxon>Pseudonocardiales</taxon>
        <taxon>Pseudonocardiaceae</taxon>
        <taxon>Kibdelosporangium</taxon>
    </lineage>
</organism>
<evidence type="ECO:0000259" key="3">
    <source>
        <dbReference type="Pfam" id="PF00501"/>
    </source>
</evidence>
<feature type="domain" description="AMP-dependent synthetase/ligase" evidence="3">
    <location>
        <begin position="1"/>
        <end position="55"/>
    </location>
</feature>
<evidence type="ECO:0000256" key="2">
    <source>
        <dbReference type="ARBA" id="ARBA00022553"/>
    </source>
</evidence>
<protein>
    <submittedName>
        <fullName evidence="4">AMP-binding protein</fullName>
    </submittedName>
</protein>
<dbReference type="PANTHER" id="PTHR44845">
    <property type="entry name" value="CARRIER DOMAIN-CONTAINING PROTEIN"/>
    <property type="match status" value="1"/>
</dbReference>
<proteinExistence type="predicted"/>
<dbReference type="PRINTS" id="PR00154">
    <property type="entry name" value="AMPBINDING"/>
</dbReference>
<feature type="non-terminal residue" evidence="4">
    <location>
        <position position="1"/>
    </location>
</feature>
<reference evidence="5" key="1">
    <citation type="journal article" date="2019" name="Int. J. Syst. Evol. Microbiol.">
        <title>The Global Catalogue of Microorganisms (GCM) 10K type strain sequencing project: providing services to taxonomists for standard genome sequencing and annotation.</title>
        <authorList>
            <consortium name="The Broad Institute Genomics Platform"/>
            <consortium name="The Broad Institute Genome Sequencing Center for Infectious Disease"/>
            <person name="Wu L."/>
            <person name="Ma J."/>
        </authorList>
    </citation>
    <scope>NUCLEOTIDE SEQUENCE [LARGE SCALE GENOMIC DNA]</scope>
    <source>
        <strain evidence="5">JCM 31486</strain>
    </source>
</reference>
<comment type="caution">
    <text evidence="4">The sequence shown here is derived from an EMBL/GenBank/DDBJ whole genome shotgun (WGS) entry which is preliminary data.</text>
</comment>
<gene>
    <name evidence="4" type="ORF">ACFQ1S_44870</name>
</gene>
<dbReference type="Proteomes" id="UP001597045">
    <property type="component" value="Unassembled WGS sequence"/>
</dbReference>
<keyword evidence="2" id="KW-0597">Phosphoprotein</keyword>
<dbReference type="InterPro" id="IPR020459">
    <property type="entry name" value="AMP-binding"/>
</dbReference>
<feature type="non-terminal residue" evidence="4">
    <location>
        <position position="182"/>
    </location>
</feature>
<name>A0ABW3MNW8_9PSEU</name>
<dbReference type="InterPro" id="IPR020845">
    <property type="entry name" value="AMP-binding_CS"/>
</dbReference>
<dbReference type="PROSITE" id="PS00455">
    <property type="entry name" value="AMP_BINDING"/>
    <property type="match status" value="1"/>
</dbReference>
<dbReference type="InterPro" id="IPR000873">
    <property type="entry name" value="AMP-dep_synth/lig_dom"/>
</dbReference>
<keyword evidence="1" id="KW-0596">Phosphopantetheine</keyword>
<dbReference type="Pfam" id="PF00501">
    <property type="entry name" value="AMP-binding"/>
    <property type="match status" value="2"/>
</dbReference>
<evidence type="ECO:0000256" key="1">
    <source>
        <dbReference type="ARBA" id="ARBA00022450"/>
    </source>
</evidence>
<evidence type="ECO:0000313" key="5">
    <source>
        <dbReference type="Proteomes" id="UP001597045"/>
    </source>
</evidence>
<dbReference type="PANTHER" id="PTHR44845:SF6">
    <property type="entry name" value="BETA-ALANINE-ACTIVATING ENZYME"/>
    <property type="match status" value="1"/>
</dbReference>
<dbReference type="EMBL" id="JBHTIS010004227">
    <property type="protein sequence ID" value="MFD1052211.1"/>
    <property type="molecule type" value="Genomic_DNA"/>
</dbReference>
<dbReference type="SUPFAM" id="SSF56801">
    <property type="entry name" value="Acetyl-CoA synthetase-like"/>
    <property type="match status" value="1"/>
</dbReference>
<evidence type="ECO:0000313" key="4">
    <source>
        <dbReference type="EMBL" id="MFD1052211.1"/>
    </source>
</evidence>
<dbReference type="Gene3D" id="3.40.50.12780">
    <property type="entry name" value="N-terminal domain of ligase-like"/>
    <property type="match status" value="1"/>
</dbReference>
<feature type="domain" description="AMP-dependent synthetase/ligase" evidence="3">
    <location>
        <begin position="63"/>
        <end position="180"/>
    </location>
</feature>